<keyword evidence="1" id="KW-0732">Signal</keyword>
<sequence>MHILAKIALPLSLALVAIAPHAAVAQAAPAASATEFKGKMLYGPAGERLAAVYRVGQDGSAQIIINGKMVSVPASSLAAADGKLSTSLTKRELLTAR</sequence>
<comment type="caution">
    <text evidence="2">The sequence shown here is derived from an EMBL/GenBank/DDBJ whole genome shotgun (WGS) entry which is preliminary data.</text>
</comment>
<reference evidence="2 3" key="1">
    <citation type="submission" date="2020-08" db="EMBL/GenBank/DDBJ databases">
        <title>Genomic Encyclopedia of Type Strains, Phase IV (KMG-IV): sequencing the most valuable type-strain genomes for metagenomic binning, comparative biology and taxonomic classification.</title>
        <authorList>
            <person name="Goeker M."/>
        </authorList>
    </citation>
    <scope>NUCLEOTIDE SEQUENCE [LARGE SCALE GENOMIC DNA]</scope>
    <source>
        <strain evidence="2 3">DSM 25079</strain>
    </source>
</reference>
<dbReference type="Proteomes" id="UP000549617">
    <property type="component" value="Unassembled WGS sequence"/>
</dbReference>
<evidence type="ECO:0000313" key="3">
    <source>
        <dbReference type="Proteomes" id="UP000549617"/>
    </source>
</evidence>
<name>A0A7W9AJQ1_9SPHN</name>
<accession>A0A7W9AJQ1</accession>
<proteinExistence type="predicted"/>
<dbReference type="RefSeq" id="WP_184019412.1">
    <property type="nucleotide sequence ID" value="NZ_JACIJC010000004.1"/>
</dbReference>
<feature type="signal peptide" evidence="1">
    <location>
        <begin position="1"/>
        <end position="27"/>
    </location>
</feature>
<evidence type="ECO:0000256" key="1">
    <source>
        <dbReference type="SAM" id="SignalP"/>
    </source>
</evidence>
<gene>
    <name evidence="2" type="ORF">FHS49_002755</name>
</gene>
<protein>
    <submittedName>
        <fullName evidence="2">Uncharacterized protein</fullName>
    </submittedName>
</protein>
<organism evidence="2 3">
    <name type="scientific">Sphingobium boeckii</name>
    <dbReference type="NCBI Taxonomy" id="1082345"/>
    <lineage>
        <taxon>Bacteria</taxon>
        <taxon>Pseudomonadati</taxon>
        <taxon>Pseudomonadota</taxon>
        <taxon>Alphaproteobacteria</taxon>
        <taxon>Sphingomonadales</taxon>
        <taxon>Sphingomonadaceae</taxon>
        <taxon>Sphingobium</taxon>
    </lineage>
</organism>
<evidence type="ECO:0000313" key="2">
    <source>
        <dbReference type="EMBL" id="MBB5686731.1"/>
    </source>
</evidence>
<dbReference type="EMBL" id="JACIJC010000004">
    <property type="protein sequence ID" value="MBB5686731.1"/>
    <property type="molecule type" value="Genomic_DNA"/>
</dbReference>
<dbReference type="AlphaFoldDB" id="A0A7W9AJQ1"/>
<keyword evidence="3" id="KW-1185">Reference proteome</keyword>
<feature type="chain" id="PRO_5030948250" evidence="1">
    <location>
        <begin position="28"/>
        <end position="97"/>
    </location>
</feature>